<name>A0A248JQX2_9PROT</name>
<protein>
    <submittedName>
        <fullName evidence="3">GNAT family N-acetyltransferase</fullName>
    </submittedName>
</protein>
<dbReference type="AlphaFoldDB" id="A0A248JQX2"/>
<accession>A0A248JQX2</accession>
<dbReference type="InterPro" id="IPR000182">
    <property type="entry name" value="GNAT_dom"/>
</dbReference>
<reference evidence="3 4" key="1">
    <citation type="submission" date="2017-06" db="EMBL/GenBank/DDBJ databases">
        <title>Complete genome sequence of Nitrospirillum amazonense strain CBAmC, an endophytic nitrogen-fixing and plant growth-promoting bacterium, isolated from sugarcane.</title>
        <authorList>
            <person name="Schwab S."/>
            <person name="dos Santos Teixeira K.R."/>
            <person name="Simoes Araujo J.L."/>
            <person name="Soares Vidal M."/>
            <person name="Borges de Freitas H.R."/>
            <person name="Rivello Crivelaro A.L."/>
            <person name="Bueno de Camargo Nunes A."/>
            <person name="dos Santos C.M."/>
            <person name="Palmeira da Silva Rosa D."/>
            <person name="da Silva Padilha D."/>
            <person name="da Silva E."/>
            <person name="Araujo Terra L."/>
            <person name="Soares Mendes V."/>
            <person name="Farinelli L."/>
            <person name="Magalhaes Cruz L."/>
            <person name="Baldani J.I."/>
        </authorList>
    </citation>
    <scope>NUCLEOTIDE SEQUENCE [LARGE SCALE GENOMIC DNA]</scope>
    <source>
        <strain evidence="3 4">CBAmC</strain>
    </source>
</reference>
<feature type="domain" description="N-acetyltransferase" evidence="2">
    <location>
        <begin position="4"/>
        <end position="156"/>
    </location>
</feature>
<evidence type="ECO:0000256" key="1">
    <source>
        <dbReference type="ARBA" id="ARBA00022679"/>
    </source>
</evidence>
<evidence type="ECO:0000313" key="3">
    <source>
        <dbReference type="EMBL" id="ASG20614.1"/>
    </source>
</evidence>
<dbReference type="PROSITE" id="PS51186">
    <property type="entry name" value="GNAT"/>
    <property type="match status" value="1"/>
</dbReference>
<evidence type="ECO:0000259" key="2">
    <source>
        <dbReference type="PROSITE" id="PS51186"/>
    </source>
</evidence>
<dbReference type="PANTHER" id="PTHR13947:SF37">
    <property type="entry name" value="LD18367P"/>
    <property type="match status" value="1"/>
</dbReference>
<organism evidence="3 4">
    <name type="scientific">Nitrospirillum viridazoti CBAmc</name>
    <dbReference type="NCBI Taxonomy" id="1441467"/>
    <lineage>
        <taxon>Bacteria</taxon>
        <taxon>Pseudomonadati</taxon>
        <taxon>Pseudomonadota</taxon>
        <taxon>Alphaproteobacteria</taxon>
        <taxon>Rhodospirillales</taxon>
        <taxon>Azospirillaceae</taxon>
        <taxon>Nitrospirillum</taxon>
        <taxon>Nitrospirillum viridazoti</taxon>
    </lineage>
</organism>
<dbReference type="EMBL" id="CP022110">
    <property type="protein sequence ID" value="ASG20614.1"/>
    <property type="molecule type" value="Genomic_DNA"/>
</dbReference>
<proteinExistence type="predicted"/>
<dbReference type="Gene3D" id="3.40.630.30">
    <property type="match status" value="1"/>
</dbReference>
<gene>
    <name evidence="3" type="ORF">Y958_07200</name>
</gene>
<dbReference type="GO" id="GO:0008080">
    <property type="term" value="F:N-acetyltransferase activity"/>
    <property type="evidence" value="ECO:0007669"/>
    <property type="project" value="InterPro"/>
</dbReference>
<dbReference type="InterPro" id="IPR050769">
    <property type="entry name" value="NAT_camello-type"/>
</dbReference>
<dbReference type="KEGG" id="nao:Y958_07200"/>
<sequence length="162" mass="17937">MADVVIRPYRPGDESGIAELIVPIQREEFDIPITYAEQPDLRDIPGFYRQDAGEFWVAVEGNCIVGTIALKDIGDGAAALRKMFVAASHRGAPHRLAAGLLATLLAHARDRALRAVYLGTTAKFLAAHRFYEKCGFSQITPDELPPSFPRMAVDTRFYFLTL</sequence>
<keyword evidence="4" id="KW-1185">Reference proteome</keyword>
<dbReference type="Proteomes" id="UP000197153">
    <property type="component" value="Chromosome 1"/>
</dbReference>
<keyword evidence="1 3" id="KW-0808">Transferase</keyword>
<dbReference type="SUPFAM" id="SSF55729">
    <property type="entry name" value="Acyl-CoA N-acyltransferases (Nat)"/>
    <property type="match status" value="1"/>
</dbReference>
<dbReference type="Pfam" id="PF00583">
    <property type="entry name" value="Acetyltransf_1"/>
    <property type="match status" value="1"/>
</dbReference>
<dbReference type="InterPro" id="IPR016181">
    <property type="entry name" value="Acyl_CoA_acyltransferase"/>
</dbReference>
<dbReference type="PANTHER" id="PTHR13947">
    <property type="entry name" value="GNAT FAMILY N-ACETYLTRANSFERASE"/>
    <property type="match status" value="1"/>
</dbReference>
<evidence type="ECO:0000313" key="4">
    <source>
        <dbReference type="Proteomes" id="UP000197153"/>
    </source>
</evidence>
<dbReference type="RefSeq" id="WP_088871459.1">
    <property type="nucleotide sequence ID" value="NZ_CP022110.1"/>
</dbReference>